<dbReference type="SMART" id="SM00139">
    <property type="entry name" value="MyTH4"/>
    <property type="match status" value="1"/>
</dbReference>
<feature type="domain" description="FERM" evidence="4">
    <location>
        <begin position="409"/>
        <end position="755"/>
    </location>
</feature>
<dbReference type="InterPro" id="IPR011993">
    <property type="entry name" value="PH-like_dom_sf"/>
</dbReference>
<evidence type="ECO:0000313" key="8">
    <source>
        <dbReference type="Proteomes" id="UP000694392"/>
    </source>
</evidence>
<dbReference type="AlphaFoldDB" id="A0A8D0L445"/>
<dbReference type="FunFam" id="1.25.40.530:FF:000001">
    <property type="entry name" value="Pleckstrin homology domain-containing family H member 2"/>
    <property type="match status" value="1"/>
</dbReference>
<evidence type="ECO:0000256" key="2">
    <source>
        <dbReference type="SAM" id="SignalP"/>
    </source>
</evidence>
<dbReference type="Gene3D" id="3.10.20.90">
    <property type="entry name" value="Phosphatidylinositol 3-kinase Catalytic Subunit, Chain A, domain 1"/>
    <property type="match status" value="1"/>
</dbReference>
<dbReference type="InterPro" id="IPR051724">
    <property type="entry name" value="Actin_motor_Myosin"/>
</dbReference>
<dbReference type="Proteomes" id="UP000694392">
    <property type="component" value="Unplaced"/>
</dbReference>
<dbReference type="GO" id="GO:0005856">
    <property type="term" value="C:cytoskeleton"/>
    <property type="evidence" value="ECO:0007669"/>
    <property type="project" value="InterPro"/>
</dbReference>
<feature type="domain" description="Ras-associating" evidence="5">
    <location>
        <begin position="407"/>
        <end position="500"/>
    </location>
</feature>
<dbReference type="InterPro" id="IPR000857">
    <property type="entry name" value="MyTH4_dom"/>
</dbReference>
<feature type="chain" id="PRO_5034607533" evidence="2">
    <location>
        <begin position="26"/>
        <end position="780"/>
    </location>
</feature>
<dbReference type="CDD" id="cd14473">
    <property type="entry name" value="FERM_B-lobe"/>
    <property type="match status" value="1"/>
</dbReference>
<protein>
    <submittedName>
        <fullName evidence="7">Pleckstrin homology, MyTH4 and FERM domain containing H3</fullName>
    </submittedName>
</protein>
<dbReference type="Pfam" id="PF21989">
    <property type="entry name" value="RA_2"/>
    <property type="match status" value="1"/>
</dbReference>
<sequence length="780" mass="86316">MPWAGGRMPFPGGLWWLLCCRQGFTLLRRDYGEPIKGPDCEAEEEEESFELRNKGDQGSLEVNLTQPGHTGSSSERSLPIAEEMRSLITEKGSRRADEDPDAIVKGWLQREVRGGVKTPWLRPRKYWFVLTQDSLDYYSGNEAGARRLGSLVLTSLCSVLWPDKQTYKETGYWAVTVFGRKHCYRLYTEHLNEAVHWVCALQKVIDSKVPVQTPTQLLMRDIEENQNSPTTLEQIYHSNPILRYTSGPIYAPLLPFPYGGTEHPAPGARGYAAPRDEAVKLFHSLQQLEGAREPAPLMQGVLQTCQDLPQLVDEVYCQLVKQTTEPPTPGGPSDLRYWQLLTCMSCTFLPSVPVLRYLHHHLQRTESQFPKSEMAQYGHFIAGALGKTKGRECVPSLEEIAGLMGRRELLCTVYCPGSTTCCVGITSHTTAQEVAQELVSHLGLAQSPNTFALYAQQRQSERPIPGDALVADVLTRFENLAGEESARELPGRLCFKHYGCLTTDSVPHDNLEFTLLFEQAHELVLRGYMPASEETLQSLAALRLQSLNGDFSAHAPFPRLDELFPASVLNSRLCPLPPAMSKAFPAAARGLLVGALPTGLWGGPTLAKQQAEREQRLRGRLREEGVCMMGAIVDKWKQLRGMGKSEAMEAYMALVREWPGFGSALFEVDISSSGSSQRLWLGIGAVAVSLYRPGEAEPFDTFGYSGIEASTATNGATLCLSLPDRELLLHTPRADEITQLLHIYVASMDQEQEPPGTPAPSFQQGLCPPAGPPEMDSFPA</sequence>
<dbReference type="PROSITE" id="PS50003">
    <property type="entry name" value="PH_DOMAIN"/>
    <property type="match status" value="1"/>
</dbReference>
<dbReference type="SUPFAM" id="SSF47031">
    <property type="entry name" value="Second domain of FERM"/>
    <property type="match status" value="1"/>
</dbReference>
<evidence type="ECO:0000259" key="5">
    <source>
        <dbReference type="PROSITE" id="PS50200"/>
    </source>
</evidence>
<dbReference type="PANTHER" id="PTHR46049">
    <property type="entry name" value="AGAP003327-PA"/>
    <property type="match status" value="1"/>
</dbReference>
<feature type="region of interest" description="Disordered" evidence="1">
    <location>
        <begin position="750"/>
        <end position="780"/>
    </location>
</feature>
<evidence type="ECO:0000259" key="4">
    <source>
        <dbReference type="PROSITE" id="PS50057"/>
    </source>
</evidence>
<gene>
    <name evidence="7" type="primary">PLEKHH3</name>
</gene>
<dbReference type="InterPro" id="IPR019749">
    <property type="entry name" value="Band_41_domain"/>
</dbReference>
<dbReference type="Pfam" id="PF00784">
    <property type="entry name" value="MyTH4"/>
    <property type="match status" value="1"/>
</dbReference>
<dbReference type="Gene3D" id="1.20.80.10">
    <property type="match status" value="1"/>
</dbReference>
<dbReference type="PROSITE" id="PS50057">
    <property type="entry name" value="FERM_3"/>
    <property type="match status" value="1"/>
</dbReference>
<dbReference type="Ensembl" id="ENSSPUT00000007777.1">
    <property type="protein sequence ID" value="ENSSPUP00000007298.1"/>
    <property type="gene ID" value="ENSSPUG00000005650.1"/>
</dbReference>
<dbReference type="SMART" id="SM00233">
    <property type="entry name" value="PH"/>
    <property type="match status" value="1"/>
</dbReference>
<dbReference type="SMART" id="SM00314">
    <property type="entry name" value="RA"/>
    <property type="match status" value="1"/>
</dbReference>
<dbReference type="InterPro" id="IPR000299">
    <property type="entry name" value="FERM_domain"/>
</dbReference>
<reference evidence="7" key="1">
    <citation type="submission" date="2025-08" db="UniProtKB">
        <authorList>
            <consortium name="Ensembl"/>
        </authorList>
    </citation>
    <scope>IDENTIFICATION</scope>
</reference>
<feature type="domain" description="PH" evidence="3">
    <location>
        <begin position="101"/>
        <end position="206"/>
    </location>
</feature>
<dbReference type="SMART" id="SM00295">
    <property type="entry name" value="B41"/>
    <property type="match status" value="1"/>
</dbReference>
<dbReference type="SUPFAM" id="SSF54236">
    <property type="entry name" value="Ubiquitin-like"/>
    <property type="match status" value="1"/>
</dbReference>
<evidence type="ECO:0000259" key="3">
    <source>
        <dbReference type="PROSITE" id="PS50003"/>
    </source>
</evidence>
<keyword evidence="8" id="KW-1185">Reference proteome</keyword>
<reference evidence="7" key="2">
    <citation type="submission" date="2025-09" db="UniProtKB">
        <authorList>
            <consortium name="Ensembl"/>
        </authorList>
    </citation>
    <scope>IDENTIFICATION</scope>
</reference>
<dbReference type="InterPro" id="IPR000159">
    <property type="entry name" value="RA_dom"/>
</dbReference>
<proteinExistence type="predicted"/>
<dbReference type="InterPro" id="IPR014352">
    <property type="entry name" value="FERM/acyl-CoA-bd_prot_sf"/>
</dbReference>
<name>A0A8D0L445_SPHPU</name>
<dbReference type="PROSITE" id="PS51016">
    <property type="entry name" value="MYTH4"/>
    <property type="match status" value="1"/>
</dbReference>
<evidence type="ECO:0000256" key="1">
    <source>
        <dbReference type="SAM" id="MobiDB-lite"/>
    </source>
</evidence>
<dbReference type="Gene3D" id="1.25.40.530">
    <property type="entry name" value="MyTH4 domain"/>
    <property type="match status" value="1"/>
</dbReference>
<keyword evidence="2" id="KW-0732">Signal</keyword>
<dbReference type="PROSITE" id="PS50200">
    <property type="entry name" value="RA"/>
    <property type="match status" value="1"/>
</dbReference>
<dbReference type="PANTHER" id="PTHR46049:SF5">
    <property type="entry name" value="PLECKSTRIN HOMOLOGY DOMAIN-CONTAINING FAMILY H MEMBER 3"/>
    <property type="match status" value="1"/>
</dbReference>
<accession>A0A8D0L445</accession>
<dbReference type="SUPFAM" id="SSF50729">
    <property type="entry name" value="PH domain-like"/>
    <property type="match status" value="1"/>
</dbReference>
<evidence type="ECO:0000313" key="7">
    <source>
        <dbReference type="Ensembl" id="ENSSPUP00000007298.1"/>
    </source>
</evidence>
<dbReference type="InterPro" id="IPR029071">
    <property type="entry name" value="Ubiquitin-like_domsf"/>
</dbReference>
<dbReference type="Pfam" id="PF00373">
    <property type="entry name" value="FERM_M"/>
    <property type="match status" value="1"/>
</dbReference>
<feature type="region of interest" description="Disordered" evidence="1">
    <location>
        <begin position="38"/>
        <end position="77"/>
    </location>
</feature>
<dbReference type="Gene3D" id="2.30.29.30">
    <property type="entry name" value="Pleckstrin-homology domain (PH domain)/Phosphotyrosine-binding domain (PTB)"/>
    <property type="match status" value="2"/>
</dbReference>
<dbReference type="Pfam" id="PF00169">
    <property type="entry name" value="PH"/>
    <property type="match status" value="1"/>
</dbReference>
<dbReference type="InterPro" id="IPR038185">
    <property type="entry name" value="MyTH4_dom_sf"/>
</dbReference>
<dbReference type="InterPro" id="IPR035963">
    <property type="entry name" value="FERM_2"/>
</dbReference>
<feature type="signal peptide" evidence="2">
    <location>
        <begin position="1"/>
        <end position="25"/>
    </location>
</feature>
<dbReference type="OMA" id="QCLMGDF"/>
<dbReference type="InterPro" id="IPR019748">
    <property type="entry name" value="FERM_central"/>
</dbReference>
<dbReference type="GeneTree" id="ENSGT00940000159764"/>
<dbReference type="InterPro" id="IPR001849">
    <property type="entry name" value="PH_domain"/>
</dbReference>
<organism evidence="7 8">
    <name type="scientific">Sphenodon punctatus</name>
    <name type="common">Tuatara</name>
    <name type="synonym">Hatteria punctata</name>
    <dbReference type="NCBI Taxonomy" id="8508"/>
    <lineage>
        <taxon>Eukaryota</taxon>
        <taxon>Metazoa</taxon>
        <taxon>Chordata</taxon>
        <taxon>Craniata</taxon>
        <taxon>Vertebrata</taxon>
        <taxon>Euteleostomi</taxon>
        <taxon>Lepidosauria</taxon>
        <taxon>Sphenodontia</taxon>
        <taxon>Sphenodontidae</taxon>
        <taxon>Sphenodon</taxon>
    </lineage>
</organism>
<feature type="compositionally biased region" description="Polar residues" evidence="1">
    <location>
        <begin position="60"/>
        <end position="76"/>
    </location>
</feature>
<dbReference type="GO" id="GO:0007165">
    <property type="term" value="P:signal transduction"/>
    <property type="evidence" value="ECO:0007669"/>
    <property type="project" value="InterPro"/>
</dbReference>
<evidence type="ECO:0000259" key="6">
    <source>
        <dbReference type="PROSITE" id="PS51016"/>
    </source>
</evidence>
<feature type="domain" description="MyTH4" evidence="6">
    <location>
        <begin position="244"/>
        <end position="404"/>
    </location>
</feature>